<feature type="domain" description="DUF4440" evidence="1">
    <location>
        <begin position="11"/>
        <end position="114"/>
    </location>
</feature>
<dbReference type="SUPFAM" id="SSF54427">
    <property type="entry name" value="NTF2-like"/>
    <property type="match status" value="1"/>
</dbReference>
<gene>
    <name evidence="2" type="ORF">ACFPVY_04955</name>
</gene>
<name>A0ABW1PKP8_9FLAO</name>
<organism evidence="2 3">
    <name type="scientific">Flavobacterium qiangtangense</name>
    <dbReference type="NCBI Taxonomy" id="1442595"/>
    <lineage>
        <taxon>Bacteria</taxon>
        <taxon>Pseudomonadati</taxon>
        <taxon>Bacteroidota</taxon>
        <taxon>Flavobacteriia</taxon>
        <taxon>Flavobacteriales</taxon>
        <taxon>Flavobacteriaceae</taxon>
        <taxon>Flavobacterium</taxon>
    </lineage>
</organism>
<protein>
    <submittedName>
        <fullName evidence="2">Nuclear transport factor 2 family protein</fullName>
    </submittedName>
</protein>
<dbReference type="InterPro" id="IPR032710">
    <property type="entry name" value="NTF2-like_dom_sf"/>
</dbReference>
<evidence type="ECO:0000313" key="3">
    <source>
        <dbReference type="Proteomes" id="UP001596287"/>
    </source>
</evidence>
<dbReference type="InterPro" id="IPR027843">
    <property type="entry name" value="DUF4440"/>
</dbReference>
<sequence length="123" mass="14385">MPKTHQEIIYQAESELLNALTNNDRGLLRQIIHKDIVYTNENGETFIGIDNLQINDPKILKIEKLDVLEREISLFNNIAIVNTLESRQGKYLSLHFKANYRLTRTWKFCKNKWILIATSTVII</sequence>
<comment type="caution">
    <text evidence="2">The sequence shown here is derived from an EMBL/GenBank/DDBJ whole genome shotgun (WGS) entry which is preliminary data.</text>
</comment>
<dbReference type="EMBL" id="JBHSQB010000004">
    <property type="protein sequence ID" value="MFC6095985.1"/>
    <property type="molecule type" value="Genomic_DNA"/>
</dbReference>
<dbReference type="Gene3D" id="3.10.450.50">
    <property type="match status" value="1"/>
</dbReference>
<proteinExistence type="predicted"/>
<reference evidence="3" key="1">
    <citation type="journal article" date="2019" name="Int. J. Syst. Evol. Microbiol.">
        <title>The Global Catalogue of Microorganisms (GCM) 10K type strain sequencing project: providing services to taxonomists for standard genome sequencing and annotation.</title>
        <authorList>
            <consortium name="The Broad Institute Genomics Platform"/>
            <consortium name="The Broad Institute Genome Sequencing Center for Infectious Disease"/>
            <person name="Wu L."/>
            <person name="Ma J."/>
        </authorList>
    </citation>
    <scope>NUCLEOTIDE SEQUENCE [LARGE SCALE GENOMIC DNA]</scope>
    <source>
        <strain evidence="3">CCUG 49679</strain>
    </source>
</reference>
<dbReference type="Proteomes" id="UP001596287">
    <property type="component" value="Unassembled WGS sequence"/>
</dbReference>
<evidence type="ECO:0000313" key="2">
    <source>
        <dbReference type="EMBL" id="MFC6095985.1"/>
    </source>
</evidence>
<keyword evidence="3" id="KW-1185">Reference proteome</keyword>
<accession>A0ABW1PKP8</accession>
<dbReference type="RefSeq" id="WP_379790728.1">
    <property type="nucleotide sequence ID" value="NZ_JBHSQB010000004.1"/>
</dbReference>
<evidence type="ECO:0000259" key="1">
    <source>
        <dbReference type="Pfam" id="PF14534"/>
    </source>
</evidence>
<dbReference type="Pfam" id="PF14534">
    <property type="entry name" value="DUF4440"/>
    <property type="match status" value="1"/>
</dbReference>